<evidence type="ECO:0000256" key="8">
    <source>
        <dbReference type="ARBA" id="ARBA00022842"/>
    </source>
</evidence>
<keyword evidence="2" id="KW-1277">Toxin-antitoxin system</keyword>
<evidence type="ECO:0000256" key="3">
    <source>
        <dbReference type="ARBA" id="ARBA00022679"/>
    </source>
</evidence>
<keyword evidence="6" id="KW-0547">Nucleotide-binding</keyword>
<dbReference type="RefSeq" id="WP_289511847.1">
    <property type="nucleotide sequence ID" value="NZ_JAUDEA010000017.1"/>
</dbReference>
<name>A0ABT7V591_9ACTN</name>
<evidence type="ECO:0000256" key="9">
    <source>
        <dbReference type="ARBA" id="ARBA00038276"/>
    </source>
</evidence>
<proteinExistence type="inferred from homology"/>
<protein>
    <submittedName>
        <fullName evidence="11">Nucleotidyltransferase domain-containing protein</fullName>
    </submittedName>
</protein>
<reference evidence="11 12" key="3">
    <citation type="submission" date="2023-06" db="EMBL/GenBank/DDBJ databases">
        <authorList>
            <person name="Zeman M."/>
            <person name="Kubasova T."/>
            <person name="Jahodarova E."/>
            <person name="Nykrynova M."/>
            <person name="Rychlik I."/>
        </authorList>
    </citation>
    <scope>NUCLEOTIDE SEQUENCE [LARGE SCALE GENOMIC DNA]</scope>
    <source>
        <strain evidence="11 12">153_Feed</strain>
    </source>
</reference>
<dbReference type="Proteomes" id="UP001529256">
    <property type="component" value="Unassembled WGS sequence"/>
</dbReference>
<comment type="caution">
    <text evidence="11">The sequence shown here is derived from an EMBL/GenBank/DDBJ whole genome shotgun (WGS) entry which is preliminary data.</text>
</comment>
<keyword evidence="4" id="KW-0548">Nucleotidyltransferase</keyword>
<dbReference type="InterPro" id="IPR052038">
    <property type="entry name" value="Type-VII_TA_antitoxin"/>
</dbReference>
<evidence type="ECO:0000256" key="6">
    <source>
        <dbReference type="ARBA" id="ARBA00022741"/>
    </source>
</evidence>
<accession>A0ABT7V591</accession>
<dbReference type="Gene3D" id="3.30.460.10">
    <property type="entry name" value="Beta Polymerase, domain 2"/>
    <property type="match status" value="1"/>
</dbReference>
<keyword evidence="5" id="KW-0479">Metal-binding</keyword>
<keyword evidence="3" id="KW-0808">Transferase</keyword>
<evidence type="ECO:0000256" key="1">
    <source>
        <dbReference type="ARBA" id="ARBA00001946"/>
    </source>
</evidence>
<keyword evidence="7" id="KW-0067">ATP-binding</keyword>
<dbReference type="Pfam" id="PF01909">
    <property type="entry name" value="NTP_transf_2"/>
    <property type="match status" value="1"/>
</dbReference>
<feature type="domain" description="Polymerase nucleotidyl transferase" evidence="10">
    <location>
        <begin position="16"/>
        <end position="91"/>
    </location>
</feature>
<reference evidence="11 12" key="2">
    <citation type="submission" date="2023-06" db="EMBL/GenBank/DDBJ databases">
        <title>Identification and characterization of horizontal gene transfer across gut microbiota members of farm animals based on homology search.</title>
        <authorList>
            <person name="Schwarzerova J."/>
            <person name="Nykrynova M."/>
            <person name="Jureckova K."/>
            <person name="Cejkova D."/>
            <person name="Rychlik I."/>
        </authorList>
    </citation>
    <scope>NUCLEOTIDE SEQUENCE [LARGE SCALE GENOMIC DNA]</scope>
    <source>
        <strain evidence="11 12">153_Feed</strain>
    </source>
</reference>
<comment type="cofactor">
    <cofactor evidence="1">
        <name>Mg(2+)</name>
        <dbReference type="ChEBI" id="CHEBI:18420"/>
    </cofactor>
</comment>
<gene>
    <name evidence="11" type="ORF">QUW25_08845</name>
</gene>
<dbReference type="InterPro" id="IPR043519">
    <property type="entry name" value="NT_sf"/>
</dbReference>
<evidence type="ECO:0000256" key="2">
    <source>
        <dbReference type="ARBA" id="ARBA00022649"/>
    </source>
</evidence>
<evidence type="ECO:0000259" key="10">
    <source>
        <dbReference type="Pfam" id="PF01909"/>
    </source>
</evidence>
<dbReference type="PANTHER" id="PTHR33571">
    <property type="entry name" value="SSL8005 PROTEIN"/>
    <property type="match status" value="1"/>
</dbReference>
<keyword evidence="12" id="KW-1185">Reference proteome</keyword>
<evidence type="ECO:0000313" key="11">
    <source>
        <dbReference type="EMBL" id="MDM8271770.1"/>
    </source>
</evidence>
<dbReference type="PANTHER" id="PTHR33571:SF14">
    <property type="entry name" value="PROTEIN ADENYLYLTRANSFERASE MJ0435-RELATED"/>
    <property type="match status" value="1"/>
</dbReference>
<evidence type="ECO:0000256" key="7">
    <source>
        <dbReference type="ARBA" id="ARBA00022840"/>
    </source>
</evidence>
<reference evidence="12" key="1">
    <citation type="submission" date="2023-06" db="EMBL/GenBank/DDBJ databases">
        <title>Identification and characterization of horizontal gene transfer across gut microbiota members of farm animals based on homology search.</title>
        <authorList>
            <person name="Zeman M."/>
            <person name="Kubasova T."/>
            <person name="Jahodarova E."/>
            <person name="Nykrynova M."/>
            <person name="Rychlik I."/>
        </authorList>
    </citation>
    <scope>NUCLEOTIDE SEQUENCE [LARGE SCALE GENOMIC DNA]</scope>
    <source>
        <strain evidence="12">153_Feed</strain>
    </source>
</reference>
<keyword evidence="8" id="KW-0460">Magnesium</keyword>
<sequence>MLRLDDIQNAVAATATRHGLSKVTLFGSFARGEAQEDSDVDLIVESPGPLGFARGAIYRELEQALGCPVDVIFGEKNLYPFVRKAAQAEGVVLYEA</sequence>
<comment type="similarity">
    <text evidence="9">Belongs to the MntA antitoxin family.</text>
</comment>
<dbReference type="EMBL" id="JAUDEA010000017">
    <property type="protein sequence ID" value="MDM8271770.1"/>
    <property type="molecule type" value="Genomic_DNA"/>
</dbReference>
<dbReference type="InterPro" id="IPR002934">
    <property type="entry name" value="Polymerase_NTP_transf_dom"/>
</dbReference>
<evidence type="ECO:0000256" key="4">
    <source>
        <dbReference type="ARBA" id="ARBA00022695"/>
    </source>
</evidence>
<evidence type="ECO:0000313" key="12">
    <source>
        <dbReference type="Proteomes" id="UP001529256"/>
    </source>
</evidence>
<evidence type="ECO:0000256" key="5">
    <source>
        <dbReference type="ARBA" id="ARBA00022723"/>
    </source>
</evidence>
<dbReference type="SUPFAM" id="SSF81301">
    <property type="entry name" value="Nucleotidyltransferase"/>
    <property type="match status" value="1"/>
</dbReference>
<dbReference type="CDD" id="cd05403">
    <property type="entry name" value="NT_KNTase_like"/>
    <property type="match status" value="1"/>
</dbReference>
<organism evidence="11 12">
    <name type="scientific">Thermophilibacter provencensis</name>
    <dbReference type="NCBI Taxonomy" id="1852386"/>
    <lineage>
        <taxon>Bacteria</taxon>
        <taxon>Bacillati</taxon>
        <taxon>Actinomycetota</taxon>
        <taxon>Coriobacteriia</taxon>
        <taxon>Coriobacteriales</taxon>
        <taxon>Atopobiaceae</taxon>
        <taxon>Thermophilibacter</taxon>
    </lineage>
</organism>